<gene>
    <name evidence="3" type="ORF">C7450_101756</name>
</gene>
<dbReference type="AlphaFoldDB" id="A0A2V3UHZ9"/>
<name>A0A2V3UHZ9_9HYPH</name>
<reference evidence="3 4" key="1">
    <citation type="submission" date="2018-05" db="EMBL/GenBank/DDBJ databases">
        <title>Genomic Encyclopedia of Type Strains, Phase IV (KMG-IV): sequencing the most valuable type-strain genomes for metagenomic binning, comparative biology and taxonomic classification.</title>
        <authorList>
            <person name="Goeker M."/>
        </authorList>
    </citation>
    <scope>NUCLEOTIDE SEQUENCE [LARGE SCALE GENOMIC DNA]</scope>
    <source>
        <strain evidence="3 4">DSM 6462</strain>
    </source>
</reference>
<dbReference type="GO" id="GO:0006635">
    <property type="term" value="P:fatty acid beta-oxidation"/>
    <property type="evidence" value="ECO:0007669"/>
    <property type="project" value="TreeGrafter"/>
</dbReference>
<dbReference type="FunFam" id="3.90.226.10:FF:000009">
    <property type="entry name" value="Carnitinyl-CoA dehydratase"/>
    <property type="match status" value="1"/>
</dbReference>
<dbReference type="InterPro" id="IPR014748">
    <property type="entry name" value="Enoyl-CoA_hydra_C"/>
</dbReference>
<accession>A0A2V3UHZ9</accession>
<organism evidence="3 4">
    <name type="scientific">Chelatococcus asaccharovorans</name>
    <dbReference type="NCBI Taxonomy" id="28210"/>
    <lineage>
        <taxon>Bacteria</taxon>
        <taxon>Pseudomonadati</taxon>
        <taxon>Pseudomonadota</taxon>
        <taxon>Alphaproteobacteria</taxon>
        <taxon>Hyphomicrobiales</taxon>
        <taxon>Chelatococcaceae</taxon>
        <taxon>Chelatococcus</taxon>
    </lineage>
</organism>
<comment type="caution">
    <text evidence="3">The sequence shown here is derived from an EMBL/GenBank/DDBJ whole genome shotgun (WGS) entry which is preliminary data.</text>
</comment>
<dbReference type="PANTHER" id="PTHR11941:SF54">
    <property type="entry name" value="ENOYL-COA HYDRATASE, MITOCHONDRIAL"/>
    <property type="match status" value="1"/>
</dbReference>
<evidence type="ECO:0000256" key="1">
    <source>
        <dbReference type="ARBA" id="ARBA00005254"/>
    </source>
</evidence>
<dbReference type="EMBL" id="QJJK01000001">
    <property type="protein sequence ID" value="PXW64995.1"/>
    <property type="molecule type" value="Genomic_DNA"/>
</dbReference>
<dbReference type="Gene3D" id="3.90.226.10">
    <property type="entry name" value="2-enoyl-CoA Hydratase, Chain A, domain 1"/>
    <property type="match status" value="1"/>
</dbReference>
<sequence length="259" mass="27795">MALKFSIEEGIATLILNRPEALNALDPETQQDLFDALNRVRIDPDVRVVIISGDGPKAFCVGADLKKTMPPAESHAQLTFGGGAREPRWVDAIEMDKPIICAINGLAMGGGLELALACDIRIAVETAKFALPEVRVGSIPGAGGTQRLPRAIGLSDAMLMLLAAETIDAREALRVGLISRIVGADELMGEARAIALKIAANAPLAVSAVKGLVRRGLNIPLAEAITEERMTWGLLRDTKDRIEGRVAFQEKRKPHYRGH</sequence>
<keyword evidence="4" id="KW-1185">Reference proteome</keyword>
<dbReference type="CDD" id="cd06558">
    <property type="entry name" value="crotonase-like"/>
    <property type="match status" value="1"/>
</dbReference>
<dbReference type="FunFam" id="1.10.12.10:FF:000001">
    <property type="entry name" value="Probable enoyl-CoA hydratase, mitochondrial"/>
    <property type="match status" value="1"/>
</dbReference>
<evidence type="ECO:0000256" key="2">
    <source>
        <dbReference type="ARBA" id="ARBA00023239"/>
    </source>
</evidence>
<dbReference type="InterPro" id="IPR001753">
    <property type="entry name" value="Enoyl-CoA_hydra/iso"/>
</dbReference>
<dbReference type="SUPFAM" id="SSF52096">
    <property type="entry name" value="ClpP/crotonase"/>
    <property type="match status" value="1"/>
</dbReference>
<dbReference type="Proteomes" id="UP000248021">
    <property type="component" value="Unassembled WGS sequence"/>
</dbReference>
<dbReference type="RefSeq" id="WP_110373005.1">
    <property type="nucleotide sequence ID" value="NZ_JAHBRY010000001.1"/>
</dbReference>
<keyword evidence="2" id="KW-0456">Lyase</keyword>
<dbReference type="PANTHER" id="PTHR11941">
    <property type="entry name" value="ENOYL-COA HYDRATASE-RELATED"/>
    <property type="match status" value="1"/>
</dbReference>
<evidence type="ECO:0000313" key="3">
    <source>
        <dbReference type="EMBL" id="PXW64995.1"/>
    </source>
</evidence>
<dbReference type="Gene3D" id="1.10.12.10">
    <property type="entry name" value="Lyase 2-enoyl-coa Hydratase, Chain A, domain 2"/>
    <property type="match status" value="1"/>
</dbReference>
<evidence type="ECO:0000313" key="4">
    <source>
        <dbReference type="Proteomes" id="UP000248021"/>
    </source>
</evidence>
<proteinExistence type="inferred from homology"/>
<dbReference type="GO" id="GO:0016836">
    <property type="term" value="F:hydro-lyase activity"/>
    <property type="evidence" value="ECO:0007669"/>
    <property type="project" value="UniProtKB-ARBA"/>
</dbReference>
<dbReference type="OrthoDB" id="5730382at2"/>
<dbReference type="Pfam" id="PF00378">
    <property type="entry name" value="ECH_1"/>
    <property type="match status" value="1"/>
</dbReference>
<comment type="similarity">
    <text evidence="1">Belongs to the enoyl-CoA hydratase/isomerase family.</text>
</comment>
<protein>
    <submittedName>
        <fullName evidence="3">E-phenylitaconyl-CoA hydratase</fullName>
    </submittedName>
</protein>
<dbReference type="InterPro" id="IPR029045">
    <property type="entry name" value="ClpP/crotonase-like_dom_sf"/>
</dbReference>